<dbReference type="Gene3D" id="1.10.238.10">
    <property type="entry name" value="EF-hand"/>
    <property type="match status" value="1"/>
</dbReference>
<accession>A0A367KSY3</accession>
<reference evidence="4 5" key="1">
    <citation type="journal article" date="2018" name="G3 (Bethesda)">
        <title>Phylogenetic and Phylogenomic Definition of Rhizopus Species.</title>
        <authorList>
            <person name="Gryganskyi A.P."/>
            <person name="Golan J."/>
            <person name="Dolatabadi S."/>
            <person name="Mondo S."/>
            <person name="Robb S."/>
            <person name="Idnurm A."/>
            <person name="Muszewska A."/>
            <person name="Steczkiewicz K."/>
            <person name="Masonjones S."/>
            <person name="Liao H.L."/>
            <person name="Gajdeczka M.T."/>
            <person name="Anike F."/>
            <person name="Vuek A."/>
            <person name="Anishchenko I.M."/>
            <person name="Voigt K."/>
            <person name="de Hoog G.S."/>
            <person name="Smith M.E."/>
            <person name="Heitman J."/>
            <person name="Vilgalys R."/>
            <person name="Stajich J.E."/>
        </authorList>
    </citation>
    <scope>NUCLEOTIDE SEQUENCE [LARGE SCALE GENOMIC DNA]</scope>
    <source>
        <strain evidence="4 5">LSU 92-RS-03</strain>
    </source>
</reference>
<dbReference type="InterPro" id="IPR050230">
    <property type="entry name" value="CALM/Myosin/TropC-like"/>
</dbReference>
<comment type="caution">
    <text evidence="4">The sequence shown here is derived from an EMBL/GenBank/DDBJ whole genome shotgun (WGS) entry which is preliminary data.</text>
</comment>
<protein>
    <submittedName>
        <fullName evidence="4">Calmodulin-like protein 1</fullName>
    </submittedName>
</protein>
<dbReference type="PANTHER" id="PTHR23048:SF0">
    <property type="entry name" value="CALMODULIN LIKE 3"/>
    <property type="match status" value="1"/>
</dbReference>
<dbReference type="OrthoDB" id="26525at2759"/>
<evidence type="ECO:0000256" key="1">
    <source>
        <dbReference type="ARBA" id="ARBA00022737"/>
    </source>
</evidence>
<dbReference type="SUPFAM" id="SSF47473">
    <property type="entry name" value="EF-hand"/>
    <property type="match status" value="1"/>
</dbReference>
<feature type="non-terminal residue" evidence="4">
    <location>
        <position position="52"/>
    </location>
</feature>
<dbReference type="EMBL" id="PJQM01000419">
    <property type="protein sequence ID" value="RCI05313.1"/>
    <property type="molecule type" value="Genomic_DNA"/>
</dbReference>
<evidence type="ECO:0000313" key="5">
    <source>
        <dbReference type="Proteomes" id="UP000253551"/>
    </source>
</evidence>
<dbReference type="FunFam" id="1.10.238.10:FF:000178">
    <property type="entry name" value="Calmodulin-2 A"/>
    <property type="match status" value="1"/>
</dbReference>
<gene>
    <name evidence="4" type="primary">CML1</name>
    <name evidence="4" type="ORF">CU098_002035</name>
</gene>
<dbReference type="PANTHER" id="PTHR23048">
    <property type="entry name" value="MYOSIN LIGHT CHAIN 1, 3"/>
    <property type="match status" value="1"/>
</dbReference>
<feature type="domain" description="EF-hand" evidence="3">
    <location>
        <begin position="8"/>
        <end position="43"/>
    </location>
</feature>
<dbReference type="InterPro" id="IPR011992">
    <property type="entry name" value="EF-hand-dom_pair"/>
</dbReference>
<evidence type="ECO:0000256" key="2">
    <source>
        <dbReference type="ARBA" id="ARBA00022837"/>
    </source>
</evidence>
<keyword evidence="2" id="KW-0106">Calcium</keyword>
<keyword evidence="5" id="KW-1185">Reference proteome</keyword>
<dbReference type="Proteomes" id="UP000253551">
    <property type="component" value="Unassembled WGS sequence"/>
</dbReference>
<sequence>MSDQLSQEQIVEYREAFQLFDKNGDGSISANELGVVLRSFGMNPSDAELQDM</sequence>
<dbReference type="InterPro" id="IPR002048">
    <property type="entry name" value="EF_hand_dom"/>
</dbReference>
<dbReference type="Pfam" id="PF13405">
    <property type="entry name" value="EF-hand_6"/>
    <property type="match status" value="1"/>
</dbReference>
<dbReference type="STRING" id="4846.A0A367KSY3"/>
<dbReference type="InterPro" id="IPR018247">
    <property type="entry name" value="EF_Hand_1_Ca_BS"/>
</dbReference>
<dbReference type="GO" id="GO:0016460">
    <property type="term" value="C:myosin II complex"/>
    <property type="evidence" value="ECO:0007669"/>
    <property type="project" value="TreeGrafter"/>
</dbReference>
<dbReference type="PROSITE" id="PS50222">
    <property type="entry name" value="EF_HAND_2"/>
    <property type="match status" value="1"/>
</dbReference>
<keyword evidence="1" id="KW-0677">Repeat</keyword>
<dbReference type="CDD" id="cd00051">
    <property type="entry name" value="EFh"/>
    <property type="match status" value="1"/>
</dbReference>
<name>A0A367KSY3_RHIST</name>
<evidence type="ECO:0000313" key="4">
    <source>
        <dbReference type="EMBL" id="RCI05313.1"/>
    </source>
</evidence>
<proteinExistence type="predicted"/>
<dbReference type="GO" id="GO:0005509">
    <property type="term" value="F:calcium ion binding"/>
    <property type="evidence" value="ECO:0007669"/>
    <property type="project" value="InterPro"/>
</dbReference>
<dbReference type="SMART" id="SM00054">
    <property type="entry name" value="EFh"/>
    <property type="match status" value="1"/>
</dbReference>
<dbReference type="PROSITE" id="PS00018">
    <property type="entry name" value="EF_HAND_1"/>
    <property type="match status" value="1"/>
</dbReference>
<dbReference type="AlphaFoldDB" id="A0A367KSY3"/>
<organism evidence="4 5">
    <name type="scientific">Rhizopus stolonifer</name>
    <name type="common">Rhizopus nigricans</name>
    <dbReference type="NCBI Taxonomy" id="4846"/>
    <lineage>
        <taxon>Eukaryota</taxon>
        <taxon>Fungi</taxon>
        <taxon>Fungi incertae sedis</taxon>
        <taxon>Mucoromycota</taxon>
        <taxon>Mucoromycotina</taxon>
        <taxon>Mucoromycetes</taxon>
        <taxon>Mucorales</taxon>
        <taxon>Mucorineae</taxon>
        <taxon>Rhizopodaceae</taxon>
        <taxon>Rhizopus</taxon>
    </lineage>
</organism>
<evidence type="ECO:0000259" key="3">
    <source>
        <dbReference type="PROSITE" id="PS50222"/>
    </source>
</evidence>